<dbReference type="Pfam" id="PF09348">
    <property type="entry name" value="DUF1990"/>
    <property type="match status" value="1"/>
</dbReference>
<feature type="domain" description="DUF1990" evidence="1">
    <location>
        <begin position="6"/>
        <end position="162"/>
    </location>
</feature>
<dbReference type="InterPro" id="IPR014457">
    <property type="entry name" value="UCP010260"/>
</dbReference>
<evidence type="ECO:0000313" key="2">
    <source>
        <dbReference type="EMBL" id="MBB4884479.1"/>
    </source>
</evidence>
<evidence type="ECO:0000313" key="3">
    <source>
        <dbReference type="Proteomes" id="UP000556436"/>
    </source>
</evidence>
<reference evidence="2 3" key="1">
    <citation type="submission" date="2020-08" db="EMBL/GenBank/DDBJ databases">
        <title>Genomic Encyclopedia of Type Strains, Phase III (KMG-III): the genomes of soil and plant-associated and newly described type strains.</title>
        <authorList>
            <person name="Whitman W."/>
        </authorList>
    </citation>
    <scope>NUCLEOTIDE SEQUENCE [LARGE SCALE GENOMIC DNA]</scope>
    <source>
        <strain evidence="2 3">CECT 3265</strain>
    </source>
</reference>
<sequence length="174" mass="18441">MAPRFTYPEVGATGREPLPGGYSHLRVTTRTGHGRAVFEAAADAVLTWGMHRAAGVQIADGTPPAAYGVTVTPGVGIGPLRISGPCAVAWALREERRAGFAYGTLPGHPETGEEAFVVTIDDEGDVTLTVIAFSRPARWFTKAAGPLVPLFQRAYARGCGRALRKEAARRVSRA</sequence>
<gene>
    <name evidence="2" type="ORF">FHS38_000488</name>
</gene>
<organism evidence="2 3">
    <name type="scientific">Streptomyces netropsis</name>
    <name type="common">Streptoverticillium netropsis</name>
    <dbReference type="NCBI Taxonomy" id="55404"/>
    <lineage>
        <taxon>Bacteria</taxon>
        <taxon>Bacillati</taxon>
        <taxon>Actinomycetota</taxon>
        <taxon>Actinomycetes</taxon>
        <taxon>Kitasatosporales</taxon>
        <taxon>Streptomycetaceae</taxon>
        <taxon>Streptomyces</taxon>
    </lineage>
</organism>
<protein>
    <submittedName>
        <fullName evidence="2">Uncharacterized protein (UPF0548 family)</fullName>
    </submittedName>
</protein>
<dbReference type="PANTHER" id="PTHR34202:SF1">
    <property type="entry name" value="UPF0548 PROTEIN"/>
    <property type="match status" value="1"/>
</dbReference>
<comment type="caution">
    <text evidence="2">The sequence shown here is derived from an EMBL/GenBank/DDBJ whole genome shotgun (WGS) entry which is preliminary data.</text>
</comment>
<dbReference type="AlphaFoldDB" id="A0A7W7PBZ5"/>
<keyword evidence="3" id="KW-1185">Reference proteome</keyword>
<dbReference type="RefSeq" id="WP_229821878.1">
    <property type="nucleotide sequence ID" value="NZ_BMRW01000001.1"/>
</dbReference>
<proteinExistence type="predicted"/>
<accession>A0A7W7PBZ5</accession>
<dbReference type="PANTHER" id="PTHR34202">
    <property type="entry name" value="UPF0548 PROTEIN"/>
    <property type="match status" value="1"/>
</dbReference>
<dbReference type="PIRSF" id="PIRSF010260">
    <property type="entry name" value="UCP010260"/>
    <property type="match status" value="1"/>
</dbReference>
<evidence type="ECO:0000259" key="1">
    <source>
        <dbReference type="Pfam" id="PF09348"/>
    </source>
</evidence>
<dbReference type="EMBL" id="JACHJG010000001">
    <property type="protein sequence ID" value="MBB4884479.1"/>
    <property type="molecule type" value="Genomic_DNA"/>
</dbReference>
<dbReference type="InterPro" id="IPR018960">
    <property type="entry name" value="DUF1990"/>
</dbReference>
<name>A0A7W7PBZ5_STRNE</name>
<dbReference type="Proteomes" id="UP000556436">
    <property type="component" value="Unassembled WGS sequence"/>
</dbReference>